<evidence type="ECO:0000259" key="2">
    <source>
        <dbReference type="PROSITE" id="PS51352"/>
    </source>
</evidence>
<gene>
    <name evidence="3" type="ORF">C481_19540</name>
</gene>
<dbReference type="OrthoDB" id="334647at2157"/>
<protein>
    <submittedName>
        <fullName evidence="3">Alkyl hydroperoxide reductase/ thiol specific antioxidant/ Mal allergen</fullName>
    </submittedName>
</protein>
<organism evidence="3 4">
    <name type="scientific">Natrialba asiatica (strain ATCC 700177 / DSM 12278 / JCM 9576 / FERM P-10747 / NBRC 102637 / 172P1)</name>
    <dbReference type="NCBI Taxonomy" id="29540"/>
    <lineage>
        <taxon>Archaea</taxon>
        <taxon>Methanobacteriati</taxon>
        <taxon>Methanobacteriota</taxon>
        <taxon>Stenosarchaea group</taxon>
        <taxon>Halobacteria</taxon>
        <taxon>Halobacteriales</taxon>
        <taxon>Natrialbaceae</taxon>
        <taxon>Natrialba</taxon>
    </lineage>
</organism>
<dbReference type="GO" id="GO:0016209">
    <property type="term" value="F:antioxidant activity"/>
    <property type="evidence" value="ECO:0007669"/>
    <property type="project" value="InterPro"/>
</dbReference>
<dbReference type="Proteomes" id="UP000011554">
    <property type="component" value="Unassembled WGS sequence"/>
</dbReference>
<evidence type="ECO:0000313" key="3">
    <source>
        <dbReference type="EMBL" id="ELY98160.1"/>
    </source>
</evidence>
<dbReference type="InterPro" id="IPR013766">
    <property type="entry name" value="Thioredoxin_domain"/>
</dbReference>
<dbReference type="PROSITE" id="PS51352">
    <property type="entry name" value="THIOREDOXIN_2"/>
    <property type="match status" value="1"/>
</dbReference>
<dbReference type="InterPro" id="IPR000866">
    <property type="entry name" value="AhpC/TSA"/>
</dbReference>
<sequence length="173" mass="18997">MPEFDVVDLGPASHPESGDDAPEFTRPLVTDEFWADRAISELVGDAQAGGETILVFTPMIGSFAATYVWSELLERDWDERADRVVGVTASTPYAISDFLADNDLPFDIFADPANDVAEAYGIAHDLDGMEGVDEPRLAVFAVDDDLTVTDAWVATDWPEFPDYDDLEARFDLA</sequence>
<feature type="region of interest" description="Disordered" evidence="1">
    <location>
        <begin position="1"/>
        <end position="24"/>
    </location>
</feature>
<evidence type="ECO:0000256" key="1">
    <source>
        <dbReference type="SAM" id="MobiDB-lite"/>
    </source>
</evidence>
<dbReference type="InterPro" id="IPR036249">
    <property type="entry name" value="Thioredoxin-like_sf"/>
</dbReference>
<comment type="caution">
    <text evidence="3">The sequence shown here is derived from an EMBL/GenBank/DDBJ whole genome shotgun (WGS) entry which is preliminary data.</text>
</comment>
<dbReference type="Pfam" id="PF00578">
    <property type="entry name" value="AhpC-TSA"/>
    <property type="match status" value="1"/>
</dbReference>
<feature type="domain" description="Thioredoxin" evidence="2">
    <location>
        <begin position="15"/>
        <end position="173"/>
    </location>
</feature>
<accession>M0AHJ2</accession>
<evidence type="ECO:0000313" key="4">
    <source>
        <dbReference type="Proteomes" id="UP000011554"/>
    </source>
</evidence>
<dbReference type="AlphaFoldDB" id="M0AHJ2"/>
<dbReference type="SUPFAM" id="SSF52833">
    <property type="entry name" value="Thioredoxin-like"/>
    <property type="match status" value="1"/>
</dbReference>
<dbReference type="EMBL" id="AOIO01000040">
    <property type="protein sequence ID" value="ELY98160.1"/>
    <property type="molecule type" value="Genomic_DNA"/>
</dbReference>
<dbReference type="PATRIC" id="fig|29540.5.peg.3985"/>
<keyword evidence="4" id="KW-1185">Reference proteome</keyword>
<name>M0AHJ2_NATA1</name>
<reference evidence="3 4" key="1">
    <citation type="journal article" date="2014" name="PLoS Genet.">
        <title>Phylogenetically driven sequencing of extremely halophilic archaea reveals strategies for static and dynamic osmo-response.</title>
        <authorList>
            <person name="Becker E.A."/>
            <person name="Seitzer P.M."/>
            <person name="Tritt A."/>
            <person name="Larsen D."/>
            <person name="Krusor M."/>
            <person name="Yao A.I."/>
            <person name="Wu D."/>
            <person name="Madern D."/>
            <person name="Eisen J.A."/>
            <person name="Darling A.E."/>
            <person name="Facciotti M.T."/>
        </authorList>
    </citation>
    <scope>NUCLEOTIDE SEQUENCE [LARGE SCALE GENOMIC DNA]</scope>
    <source>
        <strain evidence="3 4">DSM 12278</strain>
    </source>
</reference>
<dbReference type="RefSeq" id="WP_006111007.1">
    <property type="nucleotide sequence ID" value="NZ_AOIO01000040.1"/>
</dbReference>
<dbReference type="GO" id="GO:0016491">
    <property type="term" value="F:oxidoreductase activity"/>
    <property type="evidence" value="ECO:0007669"/>
    <property type="project" value="InterPro"/>
</dbReference>
<dbReference type="eggNOG" id="arCOG00315">
    <property type="taxonomic scope" value="Archaea"/>
</dbReference>
<proteinExistence type="predicted"/>
<dbReference type="STRING" id="29540.C481_19540"/>
<dbReference type="Gene3D" id="3.40.30.10">
    <property type="entry name" value="Glutaredoxin"/>
    <property type="match status" value="1"/>
</dbReference>